<dbReference type="CAZy" id="GH2">
    <property type="family name" value="Glycoside Hydrolase Family 2"/>
</dbReference>
<dbReference type="AlphaFoldDB" id="Q1IIQ8"/>
<dbReference type="Pfam" id="PF22666">
    <property type="entry name" value="Glyco_hydro_2_N2"/>
    <property type="match status" value="1"/>
</dbReference>
<proteinExistence type="inferred from homology"/>
<evidence type="ECO:0000256" key="12">
    <source>
        <dbReference type="ARBA" id="ARBA00023295"/>
    </source>
</evidence>
<keyword evidence="8" id="KW-0732">Signal</keyword>
<dbReference type="InterPro" id="IPR006102">
    <property type="entry name" value="Ig-like_GH2"/>
</dbReference>
<evidence type="ECO:0000259" key="17">
    <source>
        <dbReference type="Pfam" id="PF17753"/>
    </source>
</evidence>
<gene>
    <name evidence="20" type="ordered locus">Acid345_4242</name>
</gene>
<dbReference type="Proteomes" id="UP000002432">
    <property type="component" value="Chromosome"/>
</dbReference>
<keyword evidence="12 20" id="KW-0326">Glycosidase</keyword>
<dbReference type="InterPro" id="IPR008979">
    <property type="entry name" value="Galactose-bd-like_sf"/>
</dbReference>
<accession>Q1IIQ8</accession>
<dbReference type="FunFam" id="3.20.20.80:FF:000050">
    <property type="entry name" value="Beta-mannosidase B"/>
    <property type="match status" value="1"/>
</dbReference>
<evidence type="ECO:0000256" key="3">
    <source>
        <dbReference type="ARBA" id="ARBA00004613"/>
    </source>
</evidence>
<comment type="pathway">
    <text evidence="4">Glycan metabolism; N-glycan degradation.</text>
</comment>
<evidence type="ECO:0000313" key="20">
    <source>
        <dbReference type="EMBL" id="ABF43242.1"/>
    </source>
</evidence>
<dbReference type="OrthoDB" id="9801077at2"/>
<feature type="domain" description="Glycoside hydrolase family 2 immunoglobulin-like beta-sandwich" evidence="16">
    <location>
        <begin position="225"/>
        <end position="332"/>
    </location>
</feature>
<comment type="similarity">
    <text evidence="13">Belongs to the glycosyl hydrolase 2 family. Beta-mannosidase B subfamily.</text>
</comment>
<evidence type="ECO:0000256" key="8">
    <source>
        <dbReference type="ARBA" id="ARBA00022729"/>
    </source>
</evidence>
<evidence type="ECO:0000259" key="18">
    <source>
        <dbReference type="Pfam" id="PF17786"/>
    </source>
</evidence>
<dbReference type="Pfam" id="PF17786">
    <property type="entry name" value="Mannosidase_ig"/>
    <property type="match status" value="1"/>
</dbReference>
<comment type="subcellular location">
    <subcellularLocation>
        <location evidence="2">Lysosome</location>
    </subcellularLocation>
    <subcellularLocation>
        <location evidence="3">Secreted</location>
    </subcellularLocation>
</comment>
<reference evidence="20 21" key="1">
    <citation type="journal article" date="2009" name="Appl. Environ. Microbiol.">
        <title>Three genomes from the phylum Acidobacteria provide insight into the lifestyles of these microorganisms in soils.</title>
        <authorList>
            <person name="Ward N.L."/>
            <person name="Challacombe J.F."/>
            <person name="Janssen P.H."/>
            <person name="Henrissat B."/>
            <person name="Coutinho P.M."/>
            <person name="Wu M."/>
            <person name="Xie G."/>
            <person name="Haft D.H."/>
            <person name="Sait M."/>
            <person name="Badger J."/>
            <person name="Barabote R.D."/>
            <person name="Bradley B."/>
            <person name="Brettin T.S."/>
            <person name="Brinkac L.M."/>
            <person name="Bruce D."/>
            <person name="Creasy T."/>
            <person name="Daugherty S.C."/>
            <person name="Davidsen T.M."/>
            <person name="DeBoy R.T."/>
            <person name="Detter J.C."/>
            <person name="Dodson R.J."/>
            <person name="Durkin A.S."/>
            <person name="Ganapathy A."/>
            <person name="Gwinn-Giglio M."/>
            <person name="Han C.S."/>
            <person name="Khouri H."/>
            <person name="Kiss H."/>
            <person name="Kothari S.P."/>
            <person name="Madupu R."/>
            <person name="Nelson K.E."/>
            <person name="Nelson W.C."/>
            <person name="Paulsen I."/>
            <person name="Penn K."/>
            <person name="Ren Q."/>
            <person name="Rosovitz M.J."/>
            <person name="Selengut J.D."/>
            <person name="Shrivastava S."/>
            <person name="Sullivan S.A."/>
            <person name="Tapia R."/>
            <person name="Thompson L.S."/>
            <person name="Watkins K.L."/>
            <person name="Yang Q."/>
            <person name="Yu C."/>
            <person name="Zafar N."/>
            <person name="Zhou L."/>
            <person name="Kuske C.R."/>
        </authorList>
    </citation>
    <scope>NUCLEOTIDE SEQUENCE [LARGE SCALE GENOMIC DNA]</scope>
    <source>
        <strain evidence="20 21">Ellin345</strain>
    </source>
</reference>
<dbReference type="InterPro" id="IPR054593">
    <property type="entry name" value="Beta-mannosidase-like_N2"/>
</dbReference>
<feature type="domain" description="Mannosidase Ig/CBM-like" evidence="18">
    <location>
        <begin position="692"/>
        <end position="781"/>
    </location>
</feature>
<dbReference type="GO" id="GO:0005975">
    <property type="term" value="P:carbohydrate metabolic process"/>
    <property type="evidence" value="ECO:0007669"/>
    <property type="project" value="InterPro"/>
</dbReference>
<dbReference type="GO" id="GO:0005576">
    <property type="term" value="C:extracellular region"/>
    <property type="evidence" value="ECO:0007669"/>
    <property type="project" value="UniProtKB-SubCell"/>
</dbReference>
<evidence type="ECO:0000256" key="2">
    <source>
        <dbReference type="ARBA" id="ARBA00004371"/>
    </source>
</evidence>
<dbReference type="Pfam" id="PF00703">
    <property type="entry name" value="Glyco_hydro_2"/>
    <property type="match status" value="1"/>
</dbReference>
<dbReference type="Gene3D" id="2.60.40.10">
    <property type="entry name" value="Immunoglobulins"/>
    <property type="match status" value="3"/>
</dbReference>
<protein>
    <recommendedName>
        <fullName evidence="14">Beta-mannosidase B</fullName>
        <ecNumber evidence="6">3.2.1.25</ecNumber>
    </recommendedName>
    <alternativeName>
        <fullName evidence="15">Mannanase B</fullName>
    </alternativeName>
</protein>
<evidence type="ECO:0000259" key="19">
    <source>
        <dbReference type="Pfam" id="PF22666"/>
    </source>
</evidence>
<dbReference type="FunFam" id="2.60.120.260:FF:000060">
    <property type="entry name" value="Probable beta-mannosidase"/>
    <property type="match status" value="1"/>
</dbReference>
<evidence type="ECO:0000256" key="14">
    <source>
        <dbReference type="ARBA" id="ARBA00041069"/>
    </source>
</evidence>
<dbReference type="SUPFAM" id="SSF49785">
    <property type="entry name" value="Galactose-binding domain-like"/>
    <property type="match status" value="1"/>
</dbReference>
<dbReference type="RefSeq" id="WP_011525041.1">
    <property type="nucleotide sequence ID" value="NC_008009.1"/>
</dbReference>
<dbReference type="EC" id="3.2.1.25" evidence="6"/>
<evidence type="ECO:0000256" key="13">
    <source>
        <dbReference type="ARBA" id="ARBA00038429"/>
    </source>
</evidence>
<dbReference type="Gene3D" id="2.60.120.260">
    <property type="entry name" value="Galactose-binding domain-like"/>
    <property type="match status" value="1"/>
</dbReference>
<evidence type="ECO:0000256" key="4">
    <source>
        <dbReference type="ARBA" id="ARBA00004740"/>
    </source>
</evidence>
<dbReference type="InterPro" id="IPR036156">
    <property type="entry name" value="Beta-gal/glucu_dom_sf"/>
</dbReference>
<dbReference type="SUPFAM" id="SSF49303">
    <property type="entry name" value="beta-Galactosidase/glucuronidase domain"/>
    <property type="match status" value="3"/>
</dbReference>
<dbReference type="Gene3D" id="3.20.20.80">
    <property type="entry name" value="Glycosidases"/>
    <property type="match status" value="1"/>
</dbReference>
<evidence type="ECO:0000256" key="1">
    <source>
        <dbReference type="ARBA" id="ARBA00000829"/>
    </source>
</evidence>
<evidence type="ECO:0000256" key="7">
    <source>
        <dbReference type="ARBA" id="ARBA00022525"/>
    </source>
</evidence>
<dbReference type="SUPFAM" id="SSF51445">
    <property type="entry name" value="(Trans)glycosidases"/>
    <property type="match status" value="1"/>
</dbReference>
<feature type="domain" description="Beta-mannosidase Ig-fold" evidence="17">
    <location>
        <begin position="785"/>
        <end position="862"/>
    </location>
</feature>
<dbReference type="EnsemblBacteria" id="ABF43242">
    <property type="protein sequence ID" value="ABF43242"/>
    <property type="gene ID" value="Acid345_4242"/>
</dbReference>
<feature type="domain" description="Beta-mannosidase-like galactose-binding" evidence="19">
    <location>
        <begin position="41"/>
        <end position="215"/>
    </location>
</feature>
<dbReference type="STRING" id="204669.Acid345_4242"/>
<evidence type="ECO:0000259" key="16">
    <source>
        <dbReference type="Pfam" id="PF00703"/>
    </source>
</evidence>
<name>Q1IIQ8_KORVE</name>
<dbReference type="GO" id="GO:0006516">
    <property type="term" value="P:glycoprotein catabolic process"/>
    <property type="evidence" value="ECO:0007669"/>
    <property type="project" value="TreeGrafter"/>
</dbReference>
<comment type="subunit">
    <text evidence="5">Homodimer.</text>
</comment>
<keyword evidence="10" id="KW-0325">Glycoprotein</keyword>
<evidence type="ECO:0000256" key="5">
    <source>
        <dbReference type="ARBA" id="ARBA00011738"/>
    </source>
</evidence>
<evidence type="ECO:0000256" key="6">
    <source>
        <dbReference type="ARBA" id="ARBA00012754"/>
    </source>
</evidence>
<dbReference type="InterPro" id="IPR013783">
    <property type="entry name" value="Ig-like_fold"/>
</dbReference>
<dbReference type="KEGG" id="aba:Acid345_4242"/>
<keyword evidence="21" id="KW-1185">Reference proteome</keyword>
<dbReference type="InterPro" id="IPR041447">
    <property type="entry name" value="Mannosidase_ig"/>
</dbReference>
<comment type="catalytic activity">
    <reaction evidence="1">
        <text>Hydrolysis of terminal, non-reducing beta-D-mannose residues in beta-D-mannosides.</text>
        <dbReference type="EC" id="3.2.1.25"/>
    </reaction>
</comment>
<organism evidence="20 21">
    <name type="scientific">Koribacter versatilis (strain Ellin345)</name>
    <dbReference type="NCBI Taxonomy" id="204669"/>
    <lineage>
        <taxon>Bacteria</taxon>
        <taxon>Pseudomonadati</taxon>
        <taxon>Acidobacteriota</taxon>
        <taxon>Terriglobia</taxon>
        <taxon>Terriglobales</taxon>
        <taxon>Candidatus Korobacteraceae</taxon>
        <taxon>Candidatus Korobacter</taxon>
    </lineage>
</organism>
<dbReference type="EMBL" id="CP000360">
    <property type="protein sequence ID" value="ABF43242.1"/>
    <property type="molecule type" value="Genomic_DNA"/>
</dbReference>
<evidence type="ECO:0000256" key="11">
    <source>
        <dbReference type="ARBA" id="ARBA00023228"/>
    </source>
</evidence>
<evidence type="ECO:0000256" key="9">
    <source>
        <dbReference type="ARBA" id="ARBA00022801"/>
    </source>
</evidence>
<dbReference type="GO" id="GO:0005764">
    <property type="term" value="C:lysosome"/>
    <property type="evidence" value="ECO:0007669"/>
    <property type="project" value="UniProtKB-SubCell"/>
</dbReference>
<evidence type="ECO:0000256" key="10">
    <source>
        <dbReference type="ARBA" id="ARBA00023180"/>
    </source>
</evidence>
<dbReference type="eggNOG" id="COG3250">
    <property type="taxonomic scope" value="Bacteria"/>
</dbReference>
<sequence length="864" mass="97877">MMRKTIVVGFVLFVLFGIEAIAFGASGTQGRRLSIPIESGWQFRQRVEGTSLIPAEWRPATVPGVVHTDLLNAKLIPDPFYRDNEAKLQWTQDADWEYRTTFTASPEVMARQHVDLVFEGLDTLAEVYVNGALVLKADNMFREWRADVKSHLKTGPNEVLVFFPSVIKEAPKIAARDPWRAKTAPLPPEKTYVRKAAYEYGWDWGPTFVTCGIWRPVRLEGWDSARISNVYVRQKDISKAAARISVEVEVLSAGDAKADISVEASLKGKARELTQSAQLHAGVNSIVMPMEIANPELWYPNGYGAHPVYTFHASVKISGLQQDVRDAKTGLRSIVLRRDVDQWGRSFEFIINGIPVFGKGADVIPFDSFPSRVTEKDYRKVLQSAVDANMNMVRHWGGGYYETDMFYDICDELGIMVWQDFMFGNEWQPGDYTFKLNVQKEVEYQVKRLRNHPSIIIWCGNNETEGSWEWHGDVTSKLSADVQRHMWQDYLTLFSSVIAQEVQRLDPEVPYWPSSPSADYEEVSDSYQSGDVHNWQVWHGMAPFTDYEKSFPRFMTEFGFQSFPEMRTIESFTLPEDRTGITTPVMLVHQKNKAGNQKIHEYLLRDYPEPKDFPSFLYVSQVLQAEAIKTGAEHLRRIRPRSMGSIYWQLNDCWPVASWASLDYYGRWKALHYYARRFYNDVLVLPREENGAIAVYIVSDRTAATKAELKLRLMTMDGKIIKESSSTVDVEPLGSKVYLQMPRTELLNANGADPTKVFAVAELTSGGKTLSNNLLFFVPTKSVDLLKAKVATELRKVGGGYLLKLSSDVLARHVYIQTGSVDATLSDNYFDLLPGTAVEVKIASNASEKELGDAVKVMSLTDAF</sequence>
<dbReference type="PANTHER" id="PTHR43730">
    <property type="entry name" value="BETA-MANNOSIDASE"/>
    <property type="match status" value="1"/>
</dbReference>
<dbReference type="PANTHER" id="PTHR43730:SF1">
    <property type="entry name" value="BETA-MANNOSIDASE"/>
    <property type="match status" value="1"/>
</dbReference>
<dbReference type="InterPro" id="IPR041625">
    <property type="entry name" value="Beta-mannosidase_Ig"/>
</dbReference>
<keyword evidence="7" id="KW-0964">Secreted</keyword>
<evidence type="ECO:0000313" key="21">
    <source>
        <dbReference type="Proteomes" id="UP000002432"/>
    </source>
</evidence>
<dbReference type="HOGENOM" id="CLU_005015_3_2_0"/>
<dbReference type="Pfam" id="PF17753">
    <property type="entry name" value="Ig_mannosidase"/>
    <property type="match status" value="1"/>
</dbReference>
<dbReference type="InterPro" id="IPR017853">
    <property type="entry name" value="GH"/>
</dbReference>
<dbReference type="InterPro" id="IPR050887">
    <property type="entry name" value="Beta-mannosidase_GH2"/>
</dbReference>
<keyword evidence="11" id="KW-0458">Lysosome</keyword>
<dbReference type="GO" id="GO:0004567">
    <property type="term" value="F:beta-mannosidase activity"/>
    <property type="evidence" value="ECO:0007669"/>
    <property type="project" value="UniProtKB-EC"/>
</dbReference>
<evidence type="ECO:0000256" key="15">
    <source>
        <dbReference type="ARBA" id="ARBA00041614"/>
    </source>
</evidence>
<keyword evidence="9 20" id="KW-0378">Hydrolase</keyword>